<protein>
    <submittedName>
        <fullName evidence="1">DUF2115 family protein</fullName>
    </submittedName>
</protein>
<gene>
    <name evidence="1" type="ORF">P0O15_01055</name>
</gene>
<evidence type="ECO:0000313" key="1">
    <source>
        <dbReference type="EMBL" id="MDF0589768.1"/>
    </source>
</evidence>
<keyword evidence="2" id="KW-1185">Reference proteome</keyword>
<evidence type="ECO:0000313" key="2">
    <source>
        <dbReference type="Proteomes" id="UP001220010"/>
    </source>
</evidence>
<name>A0ABT5X541_9EURY</name>
<dbReference type="EMBL" id="JARFPK010000003">
    <property type="protein sequence ID" value="MDF0589768.1"/>
    <property type="molecule type" value="Genomic_DNA"/>
</dbReference>
<comment type="caution">
    <text evidence="1">The sequence shown here is derived from an EMBL/GenBank/DDBJ whole genome shotgun (WGS) entry which is preliminary data.</text>
</comment>
<accession>A0ABT5X541</accession>
<sequence>MYDSSQVPRWSPRPSSECGWDHEEHVRLWFLKFLLTGFCMLVQGLPTQPARMPFPSGDEVRESGGVYCCLVREKAEDVDSALCPFCPALHTPEIGYLRPPL</sequence>
<dbReference type="InterPro" id="IPR019215">
    <property type="entry name" value="DUF2115"/>
</dbReference>
<dbReference type="RefSeq" id="WP_316965528.1">
    <property type="nucleotide sequence ID" value="NZ_JARFPK010000003.1"/>
</dbReference>
<organism evidence="1 2">
    <name type="scientific">Candidatus Methanocrinis natronophilus</name>
    <dbReference type="NCBI Taxonomy" id="3033396"/>
    <lineage>
        <taxon>Archaea</taxon>
        <taxon>Methanobacteriati</taxon>
        <taxon>Methanobacteriota</taxon>
        <taxon>Stenosarchaea group</taxon>
        <taxon>Methanomicrobia</taxon>
        <taxon>Methanotrichales</taxon>
        <taxon>Methanotrichaceae</taxon>
        <taxon>Methanocrinis</taxon>
    </lineage>
</organism>
<dbReference type="Proteomes" id="UP001220010">
    <property type="component" value="Unassembled WGS sequence"/>
</dbReference>
<proteinExistence type="predicted"/>
<dbReference type="Pfam" id="PF09888">
    <property type="entry name" value="DUF2115"/>
    <property type="match status" value="1"/>
</dbReference>
<reference evidence="1 2" key="1">
    <citation type="submission" date="2023-03" db="EMBL/GenBank/DDBJ databases">
        <title>WGS of Methanotrichaceae archaeon Mx.</title>
        <authorList>
            <person name="Sorokin D.Y."/>
            <person name="Merkel A.Y."/>
        </authorList>
    </citation>
    <scope>NUCLEOTIDE SEQUENCE [LARGE SCALE GENOMIC DNA]</scope>
    <source>
        <strain evidence="1 2">Mx</strain>
    </source>
</reference>